<dbReference type="GO" id="GO:0005737">
    <property type="term" value="C:cytoplasm"/>
    <property type="evidence" value="ECO:0007669"/>
    <property type="project" value="UniProtKB-SubCell"/>
</dbReference>
<dbReference type="InterPro" id="IPR041931">
    <property type="entry name" value="DNA_pol3_alpha_thumb_dom"/>
</dbReference>
<dbReference type="GO" id="GO:0003676">
    <property type="term" value="F:nucleic acid binding"/>
    <property type="evidence" value="ECO:0007669"/>
    <property type="project" value="InterPro"/>
</dbReference>
<evidence type="ECO:0000256" key="10">
    <source>
        <dbReference type="ARBA" id="ARBA00026073"/>
    </source>
</evidence>
<dbReference type="Gene3D" id="1.10.150.870">
    <property type="match status" value="1"/>
</dbReference>
<evidence type="ECO:0000313" key="14">
    <source>
        <dbReference type="Proteomes" id="UP000051412"/>
    </source>
</evidence>
<keyword evidence="6" id="KW-0548">Nucleotidyltransferase</keyword>
<evidence type="ECO:0000256" key="7">
    <source>
        <dbReference type="ARBA" id="ARBA00022705"/>
    </source>
</evidence>
<dbReference type="InterPro" id="IPR011708">
    <property type="entry name" value="DNA_pol3_alpha_NTPase_dom"/>
</dbReference>
<accession>A0A0R1XCA5</accession>
<evidence type="ECO:0000256" key="6">
    <source>
        <dbReference type="ARBA" id="ARBA00022695"/>
    </source>
</evidence>
<dbReference type="NCBIfam" id="NF004226">
    <property type="entry name" value="PRK05673.1"/>
    <property type="match status" value="1"/>
</dbReference>
<dbReference type="InterPro" id="IPR029460">
    <property type="entry name" value="DNAPol_HHH"/>
</dbReference>
<evidence type="ECO:0000256" key="3">
    <source>
        <dbReference type="ARBA" id="ARBA00012417"/>
    </source>
</evidence>
<evidence type="ECO:0000256" key="1">
    <source>
        <dbReference type="ARBA" id="ARBA00004496"/>
    </source>
</evidence>
<dbReference type="InterPro" id="IPR004013">
    <property type="entry name" value="PHP_dom"/>
</dbReference>
<evidence type="ECO:0000256" key="5">
    <source>
        <dbReference type="ARBA" id="ARBA00022679"/>
    </source>
</evidence>
<evidence type="ECO:0000259" key="12">
    <source>
        <dbReference type="SMART" id="SM00481"/>
    </source>
</evidence>
<comment type="subunit">
    <text evidence="10">DNA polymerase III contains a core (composed of alpha, epsilon and theta chains) that associates with a tau subunit. This core dimerizes to form the POLIII' complex. PolIII' associates with the gamma complex (composed of gamma, delta, delta', psi and chi chains) and with the beta chain to form the complete DNA polymerase III complex.</text>
</comment>
<dbReference type="Gene3D" id="1.10.10.1600">
    <property type="entry name" value="Bacterial DNA polymerase III alpha subunit, thumb domain"/>
    <property type="match status" value="1"/>
</dbReference>
<dbReference type="GO" id="GO:0003887">
    <property type="term" value="F:DNA-directed DNA polymerase activity"/>
    <property type="evidence" value="ECO:0007669"/>
    <property type="project" value="UniProtKB-KW"/>
</dbReference>
<comment type="subcellular location">
    <subcellularLocation>
        <location evidence="1">Cytoplasm</location>
    </subcellularLocation>
</comment>
<dbReference type="Pfam" id="PF02811">
    <property type="entry name" value="PHP"/>
    <property type="match status" value="1"/>
</dbReference>
<dbReference type="PANTHER" id="PTHR32294:SF0">
    <property type="entry name" value="DNA POLYMERASE III SUBUNIT ALPHA"/>
    <property type="match status" value="1"/>
</dbReference>
<evidence type="ECO:0000256" key="2">
    <source>
        <dbReference type="ARBA" id="ARBA00009496"/>
    </source>
</evidence>
<comment type="caution">
    <text evidence="13">The sequence shown here is derived from an EMBL/GenBank/DDBJ whole genome shotgun (WGS) entry which is preliminary data.</text>
</comment>
<comment type="catalytic activity">
    <reaction evidence="11">
        <text>DNA(n) + a 2'-deoxyribonucleoside 5'-triphosphate = DNA(n+1) + diphosphate</text>
        <dbReference type="Rhea" id="RHEA:22508"/>
        <dbReference type="Rhea" id="RHEA-COMP:17339"/>
        <dbReference type="Rhea" id="RHEA-COMP:17340"/>
        <dbReference type="ChEBI" id="CHEBI:33019"/>
        <dbReference type="ChEBI" id="CHEBI:61560"/>
        <dbReference type="ChEBI" id="CHEBI:173112"/>
        <dbReference type="EC" id="2.7.7.7"/>
    </reaction>
</comment>
<organism evidence="13 14">
    <name type="scientific">Limosilactobacillus panis DSM 6035</name>
    <dbReference type="NCBI Taxonomy" id="1423782"/>
    <lineage>
        <taxon>Bacteria</taxon>
        <taxon>Bacillati</taxon>
        <taxon>Bacillota</taxon>
        <taxon>Bacilli</taxon>
        <taxon>Lactobacillales</taxon>
        <taxon>Lactobacillaceae</taxon>
        <taxon>Limosilactobacillus</taxon>
    </lineage>
</organism>
<dbReference type="EMBL" id="AZGM01000140">
    <property type="protein sequence ID" value="KRM25014.1"/>
    <property type="molecule type" value="Genomic_DNA"/>
</dbReference>
<dbReference type="SUPFAM" id="SSF50249">
    <property type="entry name" value="Nucleic acid-binding proteins"/>
    <property type="match status" value="1"/>
</dbReference>
<dbReference type="InterPro" id="IPR004805">
    <property type="entry name" value="DnaE2/DnaE/PolC"/>
</dbReference>
<evidence type="ECO:0000256" key="9">
    <source>
        <dbReference type="ARBA" id="ARBA00025611"/>
    </source>
</evidence>
<dbReference type="Proteomes" id="UP000051412">
    <property type="component" value="Unassembled WGS sequence"/>
</dbReference>
<keyword evidence="14" id="KW-1185">Reference proteome</keyword>
<dbReference type="Pfam" id="PF17657">
    <property type="entry name" value="DNA_pol3_finger"/>
    <property type="match status" value="1"/>
</dbReference>
<comment type="function">
    <text evidence="9">DNA polymerase III is a complex, multichain enzyme responsible for most of the replicative synthesis in bacteria. This DNA polymerase also exhibits 3' to 5' exonuclease activity. The alpha chain is the DNA polymerase.</text>
</comment>
<evidence type="ECO:0000256" key="11">
    <source>
        <dbReference type="ARBA" id="ARBA00049244"/>
    </source>
</evidence>
<dbReference type="CDD" id="cd07431">
    <property type="entry name" value="PHP_PolIIIA"/>
    <property type="match status" value="1"/>
</dbReference>
<dbReference type="InterPro" id="IPR003141">
    <property type="entry name" value="Pol/His_phosphatase_N"/>
</dbReference>
<keyword evidence="7" id="KW-0235">DNA replication</keyword>
<evidence type="ECO:0000256" key="8">
    <source>
        <dbReference type="ARBA" id="ARBA00022932"/>
    </source>
</evidence>
<dbReference type="Pfam" id="PF07733">
    <property type="entry name" value="DNA_pol3_alpha"/>
    <property type="match status" value="1"/>
</dbReference>
<dbReference type="InterPro" id="IPR012340">
    <property type="entry name" value="NA-bd_OB-fold"/>
</dbReference>
<dbReference type="SUPFAM" id="SSF89550">
    <property type="entry name" value="PHP domain-like"/>
    <property type="match status" value="1"/>
</dbReference>
<sequence length="1118" mass="125331">MAIVDYVPLQVHSSYSLLNSPIQINDLVQAAKERGYSALALTDENILYGAVEFYNAAKQAGIKPLIGLEMTVHLADINQTRLQLTLLAKSQLGYQNLMDISTIHQTRDREQLPLSLATISKYLGDLIVLVPVQVGVFGLLRQGNSWLDEFQGPIAQNNFYLGVNLSLDSVERAALSDFARENSISLVATAPVDYLNPTDLFATKVLQAIGQGAQLKNLADQSKEVGENFLPPQKQVIADYQRAGLQDAVAETSRIAAQCDVTMQFKSPVLPHFPTPGGEKAGKYLRDLCLAGLKKRPVANSFTAGDYQRRLDRELKVIHQMGFDDYFLIVWDVMNFAHQAKITTDPGRGSAAGSLVAYALAITEVDPLEYHLLFERFLNPERAQMPDIDLDIPDNRRGEVLQYVHHKYGHQRVAQIITFGTLAAKQVIRDVSRVFGLTQYELATVMATLPKSLHFSLQQAIAESQRLRNLLTDQPKIKLLFDVAQKLEGLPRHYSTHAAGIVLSEEPLHKIVPLQKGSDGLLMTQFPKDTVEALGLLKMDFLGLRNLSIMDSTIKLIKKRQPKFSLAEVKLDDQATIHLFQRGMTDGVFQFESAGIRNVLVSLHPDCFEDIVAVNALYRPGPMENIAHFIARKHGQEAVKLPDNALQPILGPTYGILVYQEQVIQLASAMAGFTLGEADLLRRAMSKKKKQTMAGMRTKFMAGAEKKGYRQELASQVFDYIDRFANYGFNRSHAVAYSKLAFEMAYLKCHYPAEFYTALMNAEGNVAKLRQHITNAQRMGVKVNGPKINVSQQGFTIKDQEIYFGFSAIKGVRRDFVGDFLEERTQNGPFTDIRNFINRLPSKWQKEELIAPLIYVGVFDGLGYNRAEMIASLPKLLSGIELLGMLGDFAADPSLQSSISRQAEFPLTTRLAKENEYLGVYLSGHPVSQYRDLAQRLNVTPVKAVQPGQPVTLIVFVNRIKTIYTKKDHRQMAFITVSDESGLVDITVFPRQYQEYQQLLTKNQVLVITGHGEERPGHGLQVIAKTIRDARQVRQQFIPHVRWVLRINPTKDQPAIIKALRQFMSQHRGRVPVLLYYPETDVKMLEPASRWLNTSAATQQGLKQILGPTNVVLQQLKH</sequence>
<dbReference type="PATRIC" id="fig|1423782.4.peg.1189"/>
<comment type="similarity">
    <text evidence="2">Belongs to the DNA polymerase type-C family. DnaE subfamily.</text>
</comment>
<dbReference type="CDD" id="cd04485">
    <property type="entry name" value="DnaE_OBF"/>
    <property type="match status" value="1"/>
</dbReference>
<name>A0A0R1XCA5_9LACO</name>
<dbReference type="InterPro" id="IPR040982">
    <property type="entry name" value="DNA_pol3_finger"/>
</dbReference>
<dbReference type="PANTHER" id="PTHR32294">
    <property type="entry name" value="DNA POLYMERASE III SUBUNIT ALPHA"/>
    <property type="match status" value="1"/>
</dbReference>
<keyword evidence="5" id="KW-0808">Transferase</keyword>
<keyword evidence="8 13" id="KW-0239">DNA-directed DNA polymerase</keyword>
<dbReference type="GO" id="GO:0006260">
    <property type="term" value="P:DNA replication"/>
    <property type="evidence" value="ECO:0007669"/>
    <property type="project" value="UniProtKB-KW"/>
</dbReference>
<dbReference type="InterPro" id="IPR016195">
    <property type="entry name" value="Pol/histidinol_Pase-like"/>
</dbReference>
<dbReference type="Pfam" id="PF01336">
    <property type="entry name" value="tRNA_anti-codon"/>
    <property type="match status" value="1"/>
</dbReference>
<feature type="domain" description="Polymerase/histidinol phosphatase N-terminal" evidence="12">
    <location>
        <begin position="7"/>
        <end position="74"/>
    </location>
</feature>
<evidence type="ECO:0000313" key="13">
    <source>
        <dbReference type="EMBL" id="KRM25014.1"/>
    </source>
</evidence>
<dbReference type="Gene3D" id="3.20.20.140">
    <property type="entry name" value="Metal-dependent hydrolases"/>
    <property type="match status" value="1"/>
</dbReference>
<dbReference type="InterPro" id="IPR004365">
    <property type="entry name" value="NA-bd_OB_tRNA"/>
</dbReference>
<dbReference type="Pfam" id="PF14579">
    <property type="entry name" value="HHH_6"/>
    <property type="match status" value="1"/>
</dbReference>
<dbReference type="STRING" id="1423782.FD32_GL001138"/>
<dbReference type="Gene3D" id="2.40.50.140">
    <property type="entry name" value="Nucleic acid-binding proteins"/>
    <property type="match status" value="1"/>
</dbReference>
<gene>
    <name evidence="13" type="ORF">FD32_GL001138</name>
</gene>
<proteinExistence type="inferred from homology"/>
<dbReference type="GO" id="GO:0008408">
    <property type="term" value="F:3'-5' exonuclease activity"/>
    <property type="evidence" value="ECO:0007669"/>
    <property type="project" value="InterPro"/>
</dbReference>
<dbReference type="SMART" id="SM00481">
    <property type="entry name" value="POLIIIAc"/>
    <property type="match status" value="1"/>
</dbReference>
<dbReference type="NCBIfam" id="TIGR00594">
    <property type="entry name" value="polc"/>
    <property type="match status" value="1"/>
</dbReference>
<protein>
    <recommendedName>
        <fullName evidence="4">DNA polymerase III subunit alpha</fullName>
        <ecNumber evidence="3">2.7.7.7</ecNumber>
    </recommendedName>
</protein>
<evidence type="ECO:0000256" key="4">
    <source>
        <dbReference type="ARBA" id="ARBA00019114"/>
    </source>
</evidence>
<reference evidence="13 14" key="1">
    <citation type="journal article" date="2015" name="Genome Announc.">
        <title>Expanding the biotechnology potential of lactobacilli through comparative genomics of 213 strains and associated genera.</title>
        <authorList>
            <person name="Sun Z."/>
            <person name="Harris H.M."/>
            <person name="McCann A."/>
            <person name="Guo C."/>
            <person name="Argimon S."/>
            <person name="Zhang W."/>
            <person name="Yang X."/>
            <person name="Jeffery I.B."/>
            <person name="Cooney J.C."/>
            <person name="Kagawa T.F."/>
            <person name="Liu W."/>
            <person name="Song Y."/>
            <person name="Salvetti E."/>
            <person name="Wrobel A."/>
            <person name="Rasinkangas P."/>
            <person name="Parkhill J."/>
            <person name="Rea M.C."/>
            <person name="O'Sullivan O."/>
            <person name="Ritari J."/>
            <person name="Douillard F.P."/>
            <person name="Paul Ross R."/>
            <person name="Yang R."/>
            <person name="Briner A.E."/>
            <person name="Felis G.E."/>
            <person name="de Vos W.M."/>
            <person name="Barrangou R."/>
            <person name="Klaenhammer T.R."/>
            <person name="Caufield P.W."/>
            <person name="Cui Y."/>
            <person name="Zhang H."/>
            <person name="O'Toole P.W."/>
        </authorList>
    </citation>
    <scope>NUCLEOTIDE SEQUENCE [LARGE SCALE GENOMIC DNA]</scope>
    <source>
        <strain evidence="13 14">DSM 6035</strain>
    </source>
</reference>
<dbReference type="AlphaFoldDB" id="A0A0R1XCA5"/>
<dbReference type="EC" id="2.7.7.7" evidence="3"/>